<keyword evidence="1" id="KW-1133">Transmembrane helix</keyword>
<evidence type="ECO:0000256" key="1">
    <source>
        <dbReference type="SAM" id="Phobius"/>
    </source>
</evidence>
<dbReference type="PANTHER" id="PTHR30336">
    <property type="entry name" value="INNER MEMBRANE PROTEIN, PROBABLE PERMEASE"/>
    <property type="match status" value="1"/>
</dbReference>
<dbReference type="PANTHER" id="PTHR30336:SF4">
    <property type="entry name" value="ENVELOPE BIOGENESIS FACTOR ELYC"/>
    <property type="match status" value="1"/>
</dbReference>
<dbReference type="CDD" id="cd06259">
    <property type="entry name" value="YdcF-like"/>
    <property type="match status" value="1"/>
</dbReference>
<dbReference type="RefSeq" id="WP_183324164.1">
    <property type="nucleotide sequence ID" value="NZ_JACHXP010000002.1"/>
</dbReference>
<dbReference type="InterPro" id="IPR014729">
    <property type="entry name" value="Rossmann-like_a/b/a_fold"/>
</dbReference>
<reference evidence="3 4" key="1">
    <citation type="submission" date="2020-08" db="EMBL/GenBank/DDBJ databases">
        <title>Genomic Encyclopedia of Type Strains, Phase III (KMG-III): the genomes of soil and plant-associated and newly described type strains.</title>
        <authorList>
            <person name="Whitman W."/>
        </authorList>
    </citation>
    <scope>NUCLEOTIDE SEQUENCE [LARGE SCALE GENOMIC DNA]</scope>
    <source>
        <strain evidence="3 4">CECT 7282</strain>
    </source>
</reference>
<accession>A0A839V227</accession>
<gene>
    <name evidence="3" type="ORF">FHR94_000634</name>
</gene>
<dbReference type="GO" id="GO:0005886">
    <property type="term" value="C:plasma membrane"/>
    <property type="evidence" value="ECO:0007669"/>
    <property type="project" value="TreeGrafter"/>
</dbReference>
<dbReference type="Proteomes" id="UP000547614">
    <property type="component" value="Unassembled WGS sequence"/>
</dbReference>
<organism evidence="3 4">
    <name type="scientific">Halomonas cerina</name>
    <dbReference type="NCBI Taxonomy" id="447424"/>
    <lineage>
        <taxon>Bacteria</taxon>
        <taxon>Pseudomonadati</taxon>
        <taxon>Pseudomonadota</taxon>
        <taxon>Gammaproteobacteria</taxon>
        <taxon>Oceanospirillales</taxon>
        <taxon>Halomonadaceae</taxon>
        <taxon>Halomonas</taxon>
    </lineage>
</organism>
<keyword evidence="4" id="KW-1185">Reference proteome</keyword>
<comment type="caution">
    <text evidence="3">The sequence shown here is derived from an EMBL/GenBank/DDBJ whole genome shotgun (WGS) entry which is preliminary data.</text>
</comment>
<feature type="transmembrane region" description="Helical" evidence="1">
    <location>
        <begin position="12"/>
        <end position="32"/>
    </location>
</feature>
<evidence type="ECO:0000313" key="3">
    <source>
        <dbReference type="EMBL" id="MBB3189412.1"/>
    </source>
</evidence>
<dbReference type="AlphaFoldDB" id="A0A839V227"/>
<keyword evidence="1" id="KW-0812">Transmembrane</keyword>
<protein>
    <submittedName>
        <fullName evidence="3">Uncharacterized SAM-binding protein YcdF (DUF218 family)</fullName>
    </submittedName>
</protein>
<proteinExistence type="predicted"/>
<evidence type="ECO:0000259" key="2">
    <source>
        <dbReference type="Pfam" id="PF02698"/>
    </source>
</evidence>
<dbReference type="GO" id="GO:0000270">
    <property type="term" value="P:peptidoglycan metabolic process"/>
    <property type="evidence" value="ECO:0007669"/>
    <property type="project" value="TreeGrafter"/>
</dbReference>
<sequence length="261" mass="27938">MYAQLKSLVATFAAPLPLFLALLCLAGLLALLGRRRGGLGVAMLAILALLLAAWAPVADRLLMPLETRYPPVITPTDGDIEAIVVLGGGWQAQGPGSVISRLNESSLSRLVEGIRLWRLRPDAWLVVSGGTRDPQGQPVAGAYADAARGLGVPAERLVVLDRPADTAQEAYAVRHALGESTAGEDSRLLLVTSASHMPRAMRHFQAVGLTPQAAPTHHLVTPSGVSWDLGDWVPSAQQLSKTERALHEYLGLLALEWDHRR</sequence>
<dbReference type="EMBL" id="JACHXP010000002">
    <property type="protein sequence ID" value="MBB3189412.1"/>
    <property type="molecule type" value="Genomic_DNA"/>
</dbReference>
<keyword evidence="1" id="KW-0472">Membrane</keyword>
<dbReference type="GO" id="GO:0043164">
    <property type="term" value="P:Gram-negative-bacterium-type cell wall biogenesis"/>
    <property type="evidence" value="ECO:0007669"/>
    <property type="project" value="TreeGrafter"/>
</dbReference>
<feature type="domain" description="DUF218" evidence="2">
    <location>
        <begin position="81"/>
        <end position="251"/>
    </location>
</feature>
<dbReference type="InterPro" id="IPR051599">
    <property type="entry name" value="Cell_Envelope_Assoc"/>
</dbReference>
<feature type="transmembrane region" description="Helical" evidence="1">
    <location>
        <begin position="39"/>
        <end position="57"/>
    </location>
</feature>
<dbReference type="Gene3D" id="3.40.50.620">
    <property type="entry name" value="HUPs"/>
    <property type="match status" value="1"/>
</dbReference>
<name>A0A839V227_9GAMM</name>
<dbReference type="InterPro" id="IPR003848">
    <property type="entry name" value="DUF218"/>
</dbReference>
<evidence type="ECO:0000313" key="4">
    <source>
        <dbReference type="Proteomes" id="UP000547614"/>
    </source>
</evidence>
<dbReference type="Pfam" id="PF02698">
    <property type="entry name" value="DUF218"/>
    <property type="match status" value="1"/>
</dbReference>